<keyword evidence="1" id="KW-0812">Transmembrane</keyword>
<keyword evidence="4" id="KW-1185">Reference proteome</keyword>
<dbReference type="OrthoDB" id="9782395at2"/>
<evidence type="ECO:0000313" key="4">
    <source>
        <dbReference type="Proteomes" id="UP000286773"/>
    </source>
</evidence>
<dbReference type="GO" id="GO:0000270">
    <property type="term" value="P:peptidoglycan metabolic process"/>
    <property type="evidence" value="ECO:0007669"/>
    <property type="project" value="TreeGrafter"/>
</dbReference>
<dbReference type="CDD" id="cd06259">
    <property type="entry name" value="YdcF-like"/>
    <property type="match status" value="1"/>
</dbReference>
<protein>
    <recommendedName>
        <fullName evidence="2">DUF218 domain-containing protein</fullName>
    </recommendedName>
</protein>
<dbReference type="PANTHER" id="PTHR30336:SF4">
    <property type="entry name" value="ENVELOPE BIOGENESIS FACTOR ELYC"/>
    <property type="match status" value="1"/>
</dbReference>
<keyword evidence="1" id="KW-0472">Membrane</keyword>
<dbReference type="GO" id="GO:0005886">
    <property type="term" value="C:plasma membrane"/>
    <property type="evidence" value="ECO:0007669"/>
    <property type="project" value="TreeGrafter"/>
</dbReference>
<dbReference type="PANTHER" id="PTHR30336">
    <property type="entry name" value="INNER MEMBRANE PROTEIN, PROBABLE PERMEASE"/>
    <property type="match status" value="1"/>
</dbReference>
<feature type="transmembrane region" description="Helical" evidence="1">
    <location>
        <begin position="12"/>
        <end position="38"/>
    </location>
</feature>
<comment type="caution">
    <text evidence="3">The sequence shown here is derived from an EMBL/GenBank/DDBJ whole genome shotgun (WGS) entry which is preliminary data.</text>
</comment>
<dbReference type="Gene3D" id="3.40.50.620">
    <property type="entry name" value="HUPs"/>
    <property type="match status" value="1"/>
</dbReference>
<dbReference type="Pfam" id="PF02698">
    <property type="entry name" value="DUF218"/>
    <property type="match status" value="1"/>
</dbReference>
<feature type="domain" description="DUF218" evidence="2">
    <location>
        <begin position="49"/>
        <end position="189"/>
    </location>
</feature>
<dbReference type="EMBL" id="NGKC01000015">
    <property type="protein sequence ID" value="RSU09924.1"/>
    <property type="molecule type" value="Genomic_DNA"/>
</dbReference>
<keyword evidence="1" id="KW-1133">Transmembrane helix</keyword>
<dbReference type="Proteomes" id="UP000286773">
    <property type="component" value="Unassembled WGS sequence"/>
</dbReference>
<reference evidence="3 4" key="1">
    <citation type="submission" date="2017-05" db="EMBL/GenBank/DDBJ databases">
        <title>Vagococcus spp. assemblies.</title>
        <authorList>
            <person name="Gulvik C.A."/>
        </authorList>
    </citation>
    <scope>NUCLEOTIDE SEQUENCE [LARGE SCALE GENOMIC DNA]</scope>
    <source>
        <strain evidence="3 4">LMG 24798</strain>
    </source>
</reference>
<sequence>MIDTKTARRRERLMMTLLLVLTAVCVLYLAIIFCLILSGTRSQPDNHADTLLILGAQVKGTPARPSQSLKERLDAALPYLFANRATTIIVCGGQGPDESDTEANVMADYLITRGIERKRLIKEDTSTRTKENLLNAMAKRELGKTVIVTNDFHLYRAKLLAKRLGINRVSGIPAPSRNPSTVLMYAREILALAYGFLADW</sequence>
<evidence type="ECO:0000313" key="3">
    <source>
        <dbReference type="EMBL" id="RSU09924.1"/>
    </source>
</evidence>
<dbReference type="InterPro" id="IPR014729">
    <property type="entry name" value="Rossmann-like_a/b/a_fold"/>
</dbReference>
<dbReference type="AlphaFoldDB" id="A0A430APT3"/>
<evidence type="ECO:0000259" key="2">
    <source>
        <dbReference type="Pfam" id="PF02698"/>
    </source>
</evidence>
<gene>
    <name evidence="3" type="ORF">CBF27_11535</name>
</gene>
<evidence type="ECO:0000256" key="1">
    <source>
        <dbReference type="SAM" id="Phobius"/>
    </source>
</evidence>
<dbReference type="InterPro" id="IPR051599">
    <property type="entry name" value="Cell_Envelope_Assoc"/>
</dbReference>
<accession>A0A430APT3</accession>
<dbReference type="InterPro" id="IPR003848">
    <property type="entry name" value="DUF218"/>
</dbReference>
<name>A0A430APT3_9ENTE</name>
<proteinExistence type="predicted"/>
<organism evidence="3 4">
    <name type="scientific">Vagococcus acidifermentans</name>
    <dbReference type="NCBI Taxonomy" id="564710"/>
    <lineage>
        <taxon>Bacteria</taxon>
        <taxon>Bacillati</taxon>
        <taxon>Bacillota</taxon>
        <taxon>Bacilli</taxon>
        <taxon>Lactobacillales</taxon>
        <taxon>Enterococcaceae</taxon>
        <taxon>Vagococcus</taxon>
    </lineage>
</organism>
<dbReference type="GO" id="GO:0043164">
    <property type="term" value="P:Gram-negative-bacterium-type cell wall biogenesis"/>
    <property type="evidence" value="ECO:0007669"/>
    <property type="project" value="TreeGrafter"/>
</dbReference>